<feature type="transmembrane region" description="Helical" evidence="6">
    <location>
        <begin position="33"/>
        <end position="51"/>
    </location>
</feature>
<comment type="subcellular location">
    <subcellularLocation>
        <location evidence="1">Membrane</location>
        <topology evidence="1">Multi-pass membrane protein</topology>
    </subcellularLocation>
</comment>
<feature type="transmembrane region" description="Helical" evidence="6">
    <location>
        <begin position="154"/>
        <end position="177"/>
    </location>
</feature>
<protein>
    <recommendedName>
        <fullName evidence="7">G-protein coupled receptors family 3 profile domain-containing protein</fullName>
    </recommendedName>
</protein>
<sequence length="357" mass="40463">MFGLIALGSLLNYLSLSFYVGNPTVEACLLRVWLPFSGLPLILLSIIFKNVRVYYIFRSRTIIQKWKLSNLLPVSFVFGGLFLFQGTLIVWAFQNQPSTHLVKLSASVMTTICLDSHGGMNTAIAFGILSGTLVLALLVLAYKTRDISHEYNESIQMLFIGVFCIIMTGTLAPSIIFSTPSTKQLVSEVLFVWLPTTVVIFTYLLPKVAVKIMDSGWLDHARKTRLRLSERISHIKSKSALNSSNSIMNTPRQTRLLNQFPSTSATYSKVVPIPVKGVVTFQLESLLLQEPWNWTSISICSHSCKSSPWLMLSCRNRFNPFPYTESLTYRKYNRIIVTYWSFAERIFGRADSFRHGR</sequence>
<dbReference type="PANTHER" id="PTHR24060">
    <property type="entry name" value="METABOTROPIC GLUTAMATE RECEPTOR"/>
    <property type="match status" value="1"/>
</dbReference>
<dbReference type="Proteomes" id="UP000193642">
    <property type="component" value="Unassembled WGS sequence"/>
</dbReference>
<evidence type="ECO:0000313" key="9">
    <source>
        <dbReference type="Proteomes" id="UP000193642"/>
    </source>
</evidence>
<dbReference type="GO" id="GO:0016020">
    <property type="term" value="C:membrane"/>
    <property type="evidence" value="ECO:0007669"/>
    <property type="project" value="UniProtKB-SubCell"/>
</dbReference>
<proteinExistence type="predicted"/>
<evidence type="ECO:0000256" key="2">
    <source>
        <dbReference type="ARBA" id="ARBA00022692"/>
    </source>
</evidence>
<feature type="transmembrane region" description="Helical" evidence="6">
    <location>
        <begin position="123"/>
        <end position="142"/>
    </location>
</feature>
<keyword evidence="5" id="KW-0325">Glycoprotein</keyword>
<dbReference type="AlphaFoldDB" id="A0A1Y2CZP2"/>
<dbReference type="Pfam" id="PF00003">
    <property type="entry name" value="7tm_3"/>
    <property type="match status" value="1"/>
</dbReference>
<evidence type="ECO:0000256" key="3">
    <source>
        <dbReference type="ARBA" id="ARBA00022989"/>
    </source>
</evidence>
<evidence type="ECO:0000256" key="4">
    <source>
        <dbReference type="ARBA" id="ARBA00023136"/>
    </source>
</evidence>
<feature type="transmembrane region" description="Helical" evidence="6">
    <location>
        <begin position="189"/>
        <end position="205"/>
    </location>
</feature>
<accession>A0A1Y2CZP2</accession>
<dbReference type="InterPro" id="IPR050726">
    <property type="entry name" value="mGluR"/>
</dbReference>
<organism evidence="8 9">
    <name type="scientific">Rhizoclosmatium globosum</name>
    <dbReference type="NCBI Taxonomy" id="329046"/>
    <lineage>
        <taxon>Eukaryota</taxon>
        <taxon>Fungi</taxon>
        <taxon>Fungi incertae sedis</taxon>
        <taxon>Chytridiomycota</taxon>
        <taxon>Chytridiomycota incertae sedis</taxon>
        <taxon>Chytridiomycetes</taxon>
        <taxon>Chytridiales</taxon>
        <taxon>Chytriomycetaceae</taxon>
        <taxon>Rhizoclosmatium</taxon>
    </lineage>
</organism>
<keyword evidence="4 6" id="KW-0472">Membrane</keyword>
<keyword evidence="3 6" id="KW-1133">Transmembrane helix</keyword>
<gene>
    <name evidence="8" type="ORF">BCR33DRAFT_319164</name>
</gene>
<comment type="caution">
    <text evidence="8">The sequence shown here is derived from an EMBL/GenBank/DDBJ whole genome shotgun (WGS) entry which is preliminary data.</text>
</comment>
<dbReference type="EMBL" id="MCGO01000003">
    <property type="protein sequence ID" value="ORY52499.1"/>
    <property type="molecule type" value="Genomic_DNA"/>
</dbReference>
<evidence type="ECO:0000256" key="1">
    <source>
        <dbReference type="ARBA" id="ARBA00004141"/>
    </source>
</evidence>
<keyword evidence="9" id="KW-1185">Reference proteome</keyword>
<evidence type="ECO:0000259" key="7">
    <source>
        <dbReference type="PROSITE" id="PS50259"/>
    </source>
</evidence>
<reference evidence="8 9" key="1">
    <citation type="submission" date="2016-07" db="EMBL/GenBank/DDBJ databases">
        <title>Pervasive Adenine N6-methylation of Active Genes in Fungi.</title>
        <authorList>
            <consortium name="DOE Joint Genome Institute"/>
            <person name="Mondo S.J."/>
            <person name="Dannebaum R.O."/>
            <person name="Kuo R.C."/>
            <person name="Labutti K."/>
            <person name="Haridas S."/>
            <person name="Kuo A."/>
            <person name="Salamov A."/>
            <person name="Ahrendt S.R."/>
            <person name="Lipzen A."/>
            <person name="Sullivan W."/>
            <person name="Andreopoulos W.B."/>
            <person name="Clum A."/>
            <person name="Lindquist E."/>
            <person name="Daum C."/>
            <person name="Ramamoorthy G.K."/>
            <person name="Gryganskyi A."/>
            <person name="Culley D."/>
            <person name="Magnuson J.K."/>
            <person name="James T.Y."/>
            <person name="O'Malley M.A."/>
            <person name="Stajich J.E."/>
            <person name="Spatafora J.W."/>
            <person name="Visel A."/>
            <person name="Grigoriev I.V."/>
        </authorList>
    </citation>
    <scope>NUCLEOTIDE SEQUENCE [LARGE SCALE GENOMIC DNA]</scope>
    <source>
        <strain evidence="8 9">JEL800</strain>
    </source>
</reference>
<evidence type="ECO:0000256" key="6">
    <source>
        <dbReference type="SAM" id="Phobius"/>
    </source>
</evidence>
<keyword evidence="2 6" id="KW-0812">Transmembrane</keyword>
<dbReference type="InterPro" id="IPR017978">
    <property type="entry name" value="GPCR_3_C"/>
</dbReference>
<dbReference type="PROSITE" id="PS50259">
    <property type="entry name" value="G_PROTEIN_RECEP_F3_4"/>
    <property type="match status" value="1"/>
</dbReference>
<evidence type="ECO:0000313" key="8">
    <source>
        <dbReference type="EMBL" id="ORY52499.1"/>
    </source>
</evidence>
<feature type="transmembrane region" description="Helical" evidence="6">
    <location>
        <begin position="71"/>
        <end position="93"/>
    </location>
</feature>
<dbReference type="OrthoDB" id="5597995at2759"/>
<dbReference type="GO" id="GO:0004930">
    <property type="term" value="F:G protein-coupled receptor activity"/>
    <property type="evidence" value="ECO:0007669"/>
    <property type="project" value="InterPro"/>
</dbReference>
<evidence type="ECO:0000256" key="5">
    <source>
        <dbReference type="ARBA" id="ARBA00023180"/>
    </source>
</evidence>
<name>A0A1Y2CZP2_9FUNG</name>
<feature type="domain" description="G-protein coupled receptors family 3 profile" evidence="7">
    <location>
        <begin position="1"/>
        <end position="213"/>
    </location>
</feature>